<gene>
    <name evidence="1" type="ORF">SAMN04488044_2986</name>
</gene>
<protein>
    <submittedName>
        <fullName evidence="1">Uncharacterized protein</fullName>
    </submittedName>
</protein>
<dbReference type="OrthoDB" id="1144299at2"/>
<name>A0A1M5UX40_9RHOB</name>
<dbReference type="EMBL" id="FQWM01000007">
    <property type="protein sequence ID" value="SHH67458.1"/>
    <property type="molecule type" value="Genomic_DNA"/>
</dbReference>
<dbReference type="STRING" id="870908.SAMN04488044_2986"/>
<accession>A0A1M5UX40</accession>
<evidence type="ECO:0000313" key="1">
    <source>
        <dbReference type="EMBL" id="SHH67458.1"/>
    </source>
</evidence>
<sequence>MKKAKLTYSKEFCWGPISGWAGARKFAYSNQSFERGPAVVRHPFLTSSKLWCQLEIEYQNILLLFSMPPELDQFTFVMGMNPLPSGGSLVKGQRLGRPNNHWLSRLPAKAKSRKFRLGLLKYIEESNVVRDFYDFYADKKLLLDVEGFFDTYEEAQRARGIYIQPKH</sequence>
<organism evidence="1 2">
    <name type="scientific">Cognatishimia maritima</name>
    <dbReference type="NCBI Taxonomy" id="870908"/>
    <lineage>
        <taxon>Bacteria</taxon>
        <taxon>Pseudomonadati</taxon>
        <taxon>Pseudomonadota</taxon>
        <taxon>Alphaproteobacteria</taxon>
        <taxon>Rhodobacterales</taxon>
        <taxon>Paracoccaceae</taxon>
        <taxon>Cognatishimia</taxon>
    </lineage>
</organism>
<proteinExistence type="predicted"/>
<evidence type="ECO:0000313" key="2">
    <source>
        <dbReference type="Proteomes" id="UP000184211"/>
    </source>
</evidence>
<dbReference type="RefSeq" id="WP_072793833.1">
    <property type="nucleotide sequence ID" value="NZ_FQWM01000007.1"/>
</dbReference>
<keyword evidence="2" id="KW-1185">Reference proteome</keyword>
<reference evidence="2" key="1">
    <citation type="submission" date="2016-11" db="EMBL/GenBank/DDBJ databases">
        <authorList>
            <person name="Varghese N."/>
            <person name="Submissions S."/>
        </authorList>
    </citation>
    <scope>NUCLEOTIDE SEQUENCE [LARGE SCALE GENOMIC DNA]</scope>
    <source>
        <strain evidence="2">DSM 28223</strain>
    </source>
</reference>
<dbReference type="AlphaFoldDB" id="A0A1M5UX40"/>
<dbReference type="Proteomes" id="UP000184211">
    <property type="component" value="Unassembled WGS sequence"/>
</dbReference>